<gene>
    <name evidence="1" type="ORF">AMELA_G00071080</name>
</gene>
<dbReference type="EMBL" id="JAAGNN010000006">
    <property type="protein sequence ID" value="KAF4087464.1"/>
    <property type="molecule type" value="Genomic_DNA"/>
</dbReference>
<name>A0A7J6AX89_AMEME</name>
<comment type="caution">
    <text evidence="1">The sequence shown here is derived from an EMBL/GenBank/DDBJ whole genome shotgun (WGS) entry which is preliminary data.</text>
</comment>
<evidence type="ECO:0000313" key="1">
    <source>
        <dbReference type="EMBL" id="KAF4087464.1"/>
    </source>
</evidence>
<proteinExistence type="predicted"/>
<dbReference type="AlphaFoldDB" id="A0A7J6AX89"/>
<dbReference type="Proteomes" id="UP000593565">
    <property type="component" value="Unassembled WGS sequence"/>
</dbReference>
<evidence type="ECO:0000313" key="2">
    <source>
        <dbReference type="Proteomes" id="UP000593565"/>
    </source>
</evidence>
<reference evidence="1 2" key="1">
    <citation type="submission" date="2020-02" db="EMBL/GenBank/DDBJ databases">
        <title>A chromosome-scale genome assembly of the black bullhead catfish (Ameiurus melas).</title>
        <authorList>
            <person name="Wen M."/>
            <person name="Zham M."/>
            <person name="Cabau C."/>
            <person name="Klopp C."/>
            <person name="Donnadieu C."/>
            <person name="Roques C."/>
            <person name="Bouchez O."/>
            <person name="Lampietro C."/>
            <person name="Jouanno E."/>
            <person name="Herpin A."/>
            <person name="Louis A."/>
            <person name="Berthelot C."/>
            <person name="Parey E."/>
            <person name="Roest-Crollius H."/>
            <person name="Braasch I."/>
            <person name="Postlethwait J."/>
            <person name="Robinson-Rechavi M."/>
            <person name="Echchiki A."/>
            <person name="Begum T."/>
            <person name="Montfort J."/>
            <person name="Schartl M."/>
            <person name="Bobe J."/>
            <person name="Guiguen Y."/>
        </authorList>
    </citation>
    <scope>NUCLEOTIDE SEQUENCE [LARGE SCALE GENOMIC DNA]</scope>
    <source>
        <strain evidence="1">M_S1</strain>
        <tissue evidence="1">Blood</tissue>
    </source>
</reference>
<protein>
    <submittedName>
        <fullName evidence="1">Uncharacterized protein</fullName>
    </submittedName>
</protein>
<sequence length="72" mass="8121">MAPVYLSARRLCDLSRLLQFALSVLSVRLASVHSSNCSGPPRLQIRQRRVNCLNLRQLEYVSPDLNSLPQSL</sequence>
<accession>A0A7J6AX89</accession>
<organism evidence="1 2">
    <name type="scientific">Ameiurus melas</name>
    <name type="common">Black bullhead</name>
    <name type="synonym">Silurus melas</name>
    <dbReference type="NCBI Taxonomy" id="219545"/>
    <lineage>
        <taxon>Eukaryota</taxon>
        <taxon>Metazoa</taxon>
        <taxon>Chordata</taxon>
        <taxon>Craniata</taxon>
        <taxon>Vertebrata</taxon>
        <taxon>Euteleostomi</taxon>
        <taxon>Actinopterygii</taxon>
        <taxon>Neopterygii</taxon>
        <taxon>Teleostei</taxon>
        <taxon>Ostariophysi</taxon>
        <taxon>Siluriformes</taxon>
        <taxon>Ictaluridae</taxon>
        <taxon>Ameiurus</taxon>
    </lineage>
</organism>
<keyword evidence="2" id="KW-1185">Reference proteome</keyword>